<feature type="region of interest" description="Disordered" evidence="1">
    <location>
        <begin position="1"/>
        <end position="152"/>
    </location>
</feature>
<feature type="compositionally biased region" description="Acidic residues" evidence="1">
    <location>
        <begin position="140"/>
        <end position="150"/>
    </location>
</feature>
<organism evidence="2 3">
    <name type="scientific">Hericium alpestre</name>
    <dbReference type="NCBI Taxonomy" id="135208"/>
    <lineage>
        <taxon>Eukaryota</taxon>
        <taxon>Fungi</taxon>
        <taxon>Dikarya</taxon>
        <taxon>Basidiomycota</taxon>
        <taxon>Agaricomycotina</taxon>
        <taxon>Agaricomycetes</taxon>
        <taxon>Russulales</taxon>
        <taxon>Hericiaceae</taxon>
        <taxon>Hericium</taxon>
    </lineage>
</organism>
<sequence>MPTPPIFAGTSEELPSTPPQPTFPSNSGELPSTPPPPIFSDTSEEFPSTPAPPTLAEAGEELPFSLPADEVPVEPVSPVCSSPHSRPRQSPGSPSDVPSGSRQIQTDKSPTDSIAKEWRRATGRVSPSRDDMMLHKGATDETEDVEESDDGMGHPIPPPIIIVGSPSPSPSLSEIGEEPSDPDLLSRALLPCTRFDDVQDQVHTLFDLVWAALPRCPKIYELGQLKGTKVPTSTEYDIPESHQLRNIVFCRNMLAPVETQVAELLHAIPFDRTNEAHMLFATRVFPWFTSRGSPKRIYSEVDTEDWIRDTLIGPAHAVIHAVMLGHIPDDVSPEYPFHSSAHCRFANRPDNMTILEGEHPNETISHLGEWKTTGVISIADNPLSGVQNPVENITRLGAAYKFNWPVPSATIMQRDKILCQVGGVFLDELGVF</sequence>
<gene>
    <name evidence="2" type="ORF">EWM64_g4103</name>
</gene>
<accession>A0A4Y9ZYK9</accession>
<evidence type="ECO:0000256" key="1">
    <source>
        <dbReference type="SAM" id="MobiDB-lite"/>
    </source>
</evidence>
<proteinExistence type="predicted"/>
<feature type="compositionally biased region" description="Polar residues" evidence="1">
    <location>
        <begin position="102"/>
        <end position="112"/>
    </location>
</feature>
<dbReference type="AlphaFoldDB" id="A0A4Y9ZYK9"/>
<reference evidence="2 3" key="1">
    <citation type="submission" date="2019-02" db="EMBL/GenBank/DDBJ databases">
        <title>Genome sequencing of the rare red list fungi Hericium alpestre (H. flagellum).</title>
        <authorList>
            <person name="Buettner E."/>
            <person name="Kellner H."/>
        </authorList>
    </citation>
    <scope>NUCLEOTIDE SEQUENCE [LARGE SCALE GENOMIC DNA]</scope>
    <source>
        <strain evidence="2 3">DSM 108284</strain>
    </source>
</reference>
<name>A0A4Y9ZYK9_9AGAM</name>
<feature type="compositionally biased region" description="Basic and acidic residues" evidence="1">
    <location>
        <begin position="127"/>
        <end position="139"/>
    </location>
</feature>
<comment type="caution">
    <text evidence="2">The sequence shown here is derived from an EMBL/GenBank/DDBJ whole genome shotgun (WGS) entry which is preliminary data.</text>
</comment>
<evidence type="ECO:0000313" key="3">
    <source>
        <dbReference type="Proteomes" id="UP000298061"/>
    </source>
</evidence>
<evidence type="ECO:0000313" key="2">
    <source>
        <dbReference type="EMBL" id="TFY79912.1"/>
    </source>
</evidence>
<keyword evidence="3" id="KW-1185">Reference proteome</keyword>
<feature type="compositionally biased region" description="Low complexity" evidence="1">
    <location>
        <begin position="73"/>
        <end position="101"/>
    </location>
</feature>
<dbReference type="EMBL" id="SFCI01000420">
    <property type="protein sequence ID" value="TFY79912.1"/>
    <property type="molecule type" value="Genomic_DNA"/>
</dbReference>
<dbReference type="Proteomes" id="UP000298061">
    <property type="component" value="Unassembled WGS sequence"/>
</dbReference>
<protein>
    <submittedName>
        <fullName evidence="2">Uncharacterized protein</fullName>
    </submittedName>
</protein>